<name>A0ABV0KPK6_9CYAN</name>
<dbReference type="Pfam" id="PF00512">
    <property type="entry name" value="HisKA"/>
    <property type="match status" value="1"/>
</dbReference>
<dbReference type="InterPro" id="IPR029016">
    <property type="entry name" value="GAF-like_dom_sf"/>
</dbReference>
<dbReference type="CDD" id="cd16922">
    <property type="entry name" value="HATPase_EvgS-ArcB-TorS-like"/>
    <property type="match status" value="1"/>
</dbReference>
<gene>
    <name evidence="22" type="ORF">NDI38_22140</name>
</gene>
<evidence type="ECO:0000256" key="3">
    <source>
        <dbReference type="ARBA" id="ARBA00012438"/>
    </source>
</evidence>
<dbReference type="RefSeq" id="WP_190449197.1">
    <property type="nucleotide sequence ID" value="NZ_JAMPLM010000027.1"/>
</dbReference>
<evidence type="ECO:0000256" key="16">
    <source>
        <dbReference type="SAM" id="Coils"/>
    </source>
</evidence>
<dbReference type="Gene3D" id="3.30.450.40">
    <property type="match status" value="2"/>
</dbReference>
<dbReference type="Gene3D" id="1.10.287.130">
    <property type="match status" value="1"/>
</dbReference>
<dbReference type="Gene3D" id="3.40.50.2300">
    <property type="match status" value="2"/>
</dbReference>
<dbReference type="InterPro" id="IPR003594">
    <property type="entry name" value="HATPase_dom"/>
</dbReference>
<dbReference type="SMART" id="SM00065">
    <property type="entry name" value="GAF"/>
    <property type="match status" value="2"/>
</dbReference>
<dbReference type="PROSITE" id="PS50113">
    <property type="entry name" value="PAC"/>
    <property type="match status" value="1"/>
</dbReference>
<dbReference type="CDD" id="cd17546">
    <property type="entry name" value="REC_hyHK_CKI1_RcsC-like"/>
    <property type="match status" value="1"/>
</dbReference>
<dbReference type="Pfam" id="PF01627">
    <property type="entry name" value="Hpt"/>
    <property type="match status" value="1"/>
</dbReference>
<dbReference type="InterPro" id="IPR035965">
    <property type="entry name" value="PAS-like_dom_sf"/>
</dbReference>
<dbReference type="SMART" id="SM00387">
    <property type="entry name" value="HATPase_c"/>
    <property type="match status" value="1"/>
</dbReference>
<dbReference type="SUPFAM" id="SSF55874">
    <property type="entry name" value="ATPase domain of HSP90 chaperone/DNA topoisomerase II/histidine kinase"/>
    <property type="match status" value="1"/>
</dbReference>
<dbReference type="PANTHER" id="PTHR45339">
    <property type="entry name" value="HYBRID SIGNAL TRANSDUCTION HISTIDINE KINASE J"/>
    <property type="match status" value="1"/>
</dbReference>
<keyword evidence="9" id="KW-0418">Kinase</keyword>
<dbReference type="InterPro" id="IPR011006">
    <property type="entry name" value="CheY-like_superfamily"/>
</dbReference>
<dbReference type="InterPro" id="IPR000014">
    <property type="entry name" value="PAS"/>
</dbReference>
<feature type="domain" description="PAC" evidence="19">
    <location>
        <begin position="400"/>
        <end position="452"/>
    </location>
</feature>
<keyword evidence="5 15" id="KW-0597">Phosphoprotein</keyword>
<dbReference type="Pfam" id="PF03924">
    <property type="entry name" value="CHASE"/>
    <property type="match status" value="1"/>
</dbReference>
<evidence type="ECO:0000256" key="5">
    <source>
        <dbReference type="ARBA" id="ARBA00022553"/>
    </source>
</evidence>
<evidence type="ECO:0000259" key="17">
    <source>
        <dbReference type="PROSITE" id="PS50109"/>
    </source>
</evidence>
<feature type="modified residue" description="4-aspartylphosphate" evidence="15">
    <location>
        <position position="1119"/>
    </location>
</feature>
<keyword evidence="13" id="KW-0472">Membrane</keyword>
<evidence type="ECO:0000256" key="8">
    <source>
        <dbReference type="ARBA" id="ARBA00022741"/>
    </source>
</evidence>
<keyword evidence="8" id="KW-0547">Nucleotide-binding</keyword>
<keyword evidence="10" id="KW-0067">ATP-binding</keyword>
<dbReference type="InterPro" id="IPR006189">
    <property type="entry name" value="CHASE_dom"/>
</dbReference>
<dbReference type="CDD" id="cd00156">
    <property type="entry name" value="REC"/>
    <property type="match status" value="1"/>
</dbReference>
<dbReference type="CDD" id="cd00088">
    <property type="entry name" value="HPT"/>
    <property type="match status" value="1"/>
</dbReference>
<comment type="catalytic activity">
    <reaction evidence="1">
        <text>ATP + protein L-histidine = ADP + protein N-phospho-L-histidine.</text>
        <dbReference type="EC" id="2.7.13.3"/>
    </reaction>
</comment>
<feature type="modified residue" description="4-aspartylphosphate" evidence="15">
    <location>
        <position position="1260"/>
    </location>
</feature>
<evidence type="ECO:0000259" key="19">
    <source>
        <dbReference type="PROSITE" id="PS50113"/>
    </source>
</evidence>
<evidence type="ECO:0000313" key="22">
    <source>
        <dbReference type="EMBL" id="MEP1061135.1"/>
    </source>
</evidence>
<sequence>MLISFLARILAIQKRAVPLLRTLPLIVGVSTSTASVWLWHGLVQQEQAQIQQALAVEAGNLELEITEKIQPQIQAVARIAEQWKYQGKPSQEEWEFNALLNVRDFKSYQAIAWVDPSHHVRWLVPLRGNEAALNLELDFEQRRKTALDVAYQQRRVTVSHAIDLVQGGKGFQVYIPIFTKQRFDGFIVATYRTQALIDSILSDKDTNGYEVAIFDGAEQIYTRHGSHPLHHKQWQKESRVELHGLNWRIRVSPTAALFNQMRSPLPTITLVGSLTLSWLLALAVHLANRARQTTRHAIATNSALEQEMRDRQRVESTLQQEQEFLQVILNTIEAGIVACDAAGTLTLFNRATREWHGLPEQPLPAEQWAQHYNLYHGDGKTLMRMEEIPLFRAWQEGSVQDVEMKIVPQQGQARMLLGSGQAILDSQGHKLGAVVVMHDITNRKQSEVELQESEAAIRALYEITAAYELSFEERFQRLLAMGCQHFNLDFGFLAHTQGDRYEVISVQTPDQSAKAGDVFNTQQTYCLETLKSDDPVCIENATQSEWCQHPGYAAFGMESYIGMKIKLSGELYGVLCFCSHKPAQQPFKPVDQQILKLMTQWVGGELERQQATKALQRQLERAALLKHITNEIRQSLDTEQIFQTAAIQIGKAFGVNRCLIHTYIAAPVPKKPLVAEYLTPECSSVMGINIPIAGNAHAQRLIAQDSAIASANVFADPLLEAAVPICHQIQLKSMLAVRTSYQGETNGVIGLHQCDRFRQWTDAEIELLESVAAQMGIALAQAQLLDQETQQREELTLKNFALEQAKREADKATQAKSEFLAMMSHEIRTPLNGVIGMTSLLFNTPLSSQQHDFAQTIRSSGEALLALINDILDFSKIESGKLSLEQQPFNLRACVERSLDLLSTQVADKGVELAYLVDPSVPTTIVGDAARLSQILLNLLSNAIKFTQVGEVTVSVDAEQRQTADTQATPSEYELQFAIKDTGIGIPNDRLHRLFKSFSQVDASTTRQYGGTGLGLAISKRLSEMMGGSIQVESQVGVGSTFSFTIVAQSVVGASDSFADPQPQLVGKRLLVVEDNETNQQLLVQQAQSWGMVVQATGSSQTALSWLAQGVCFDFVILDALMPDAESQTLLTTISEQCSGQKPALIALTPFGRDLPELIQSKFVAYLHKPVKQSQLYNVLTNIVGGQPVGRKPIHHSTVYIERLADRLPLNILLAEDHPVNQKLALMFLQQMGYRADVASNGLEVLDALQRQPYDVVLMDVQMPEMDGLTATRYICDRLPAHLRPRIIAMTANAMQGDRQLCLEAGMDDYIPKPIRGAELVQALSQCRSIDRQSSNAQKHETTVEVLSSVLNPKALQDLQEMAGADAAEFVLEVIDCYCDHTPKQLQAMRVALVQEDAATLHRAAHTLKASSASIGASLLSQLCQALEHLTNAQIPAEAETYLAKIEVESDRVQAALVVERQQYQC</sequence>
<dbReference type="SMART" id="SM01079">
    <property type="entry name" value="CHASE"/>
    <property type="match status" value="1"/>
</dbReference>
<comment type="subcellular location">
    <subcellularLocation>
        <location evidence="2">Cell membrane</location>
        <topology evidence="2">Multi-pass membrane protein</topology>
    </subcellularLocation>
</comment>
<evidence type="ECO:0000256" key="10">
    <source>
        <dbReference type="ARBA" id="ARBA00022840"/>
    </source>
</evidence>
<dbReference type="InterPro" id="IPR036097">
    <property type="entry name" value="HisK_dim/P_sf"/>
</dbReference>
<feature type="domain" description="Response regulatory" evidence="18">
    <location>
        <begin position="1211"/>
        <end position="1328"/>
    </location>
</feature>
<feature type="domain" description="CHASE" evidence="20">
    <location>
        <begin position="120"/>
        <end position="203"/>
    </location>
</feature>
<dbReference type="InterPro" id="IPR036641">
    <property type="entry name" value="HPT_dom_sf"/>
</dbReference>
<keyword evidence="23" id="KW-1185">Reference proteome</keyword>
<dbReference type="Gene3D" id="3.30.450.20">
    <property type="entry name" value="PAS domain"/>
    <property type="match status" value="1"/>
</dbReference>
<evidence type="ECO:0000313" key="23">
    <source>
        <dbReference type="Proteomes" id="UP001476950"/>
    </source>
</evidence>
<dbReference type="NCBIfam" id="TIGR00229">
    <property type="entry name" value="sensory_box"/>
    <property type="match status" value="1"/>
</dbReference>
<dbReference type="Proteomes" id="UP001476950">
    <property type="component" value="Unassembled WGS sequence"/>
</dbReference>
<dbReference type="InterPro" id="IPR003018">
    <property type="entry name" value="GAF"/>
</dbReference>
<dbReference type="CDD" id="cd00130">
    <property type="entry name" value="PAS"/>
    <property type="match status" value="1"/>
</dbReference>
<dbReference type="PROSITE" id="PS50109">
    <property type="entry name" value="HIS_KIN"/>
    <property type="match status" value="1"/>
</dbReference>
<reference evidence="22 23" key="1">
    <citation type="submission" date="2022-04" db="EMBL/GenBank/DDBJ databases">
        <title>Positive selection, recombination, and allopatry shape intraspecific diversity of widespread and dominant cyanobacteria.</title>
        <authorList>
            <person name="Wei J."/>
            <person name="Shu W."/>
            <person name="Hu C."/>
        </authorList>
    </citation>
    <scope>NUCLEOTIDE SEQUENCE [LARGE SCALE GENOMIC DNA]</scope>
    <source>
        <strain evidence="22 23">AS-A4</strain>
    </source>
</reference>
<dbReference type="EMBL" id="JAMPLM010000027">
    <property type="protein sequence ID" value="MEP1061135.1"/>
    <property type="molecule type" value="Genomic_DNA"/>
</dbReference>
<dbReference type="InterPro" id="IPR001789">
    <property type="entry name" value="Sig_transdc_resp-reg_receiver"/>
</dbReference>
<dbReference type="Pfam" id="PF01590">
    <property type="entry name" value="GAF"/>
    <property type="match status" value="2"/>
</dbReference>
<dbReference type="SUPFAM" id="SSF52172">
    <property type="entry name" value="CheY-like"/>
    <property type="match status" value="2"/>
</dbReference>
<evidence type="ECO:0000256" key="9">
    <source>
        <dbReference type="ARBA" id="ARBA00022777"/>
    </source>
</evidence>
<dbReference type="InterPro" id="IPR003661">
    <property type="entry name" value="HisK_dim/P_dom"/>
</dbReference>
<dbReference type="SMART" id="SM00073">
    <property type="entry name" value="HPT"/>
    <property type="match status" value="1"/>
</dbReference>
<dbReference type="InterPro" id="IPR008207">
    <property type="entry name" value="Sig_transdc_His_kin_Hpt_dom"/>
</dbReference>
<dbReference type="PRINTS" id="PR00344">
    <property type="entry name" value="BCTRLSENSOR"/>
</dbReference>
<keyword evidence="16" id="KW-0175">Coiled coil</keyword>
<keyword evidence="6" id="KW-0808">Transferase</keyword>
<dbReference type="PROSITE" id="PS50110">
    <property type="entry name" value="RESPONSE_REGULATORY"/>
    <property type="match status" value="2"/>
</dbReference>
<feature type="domain" description="HPt" evidence="21">
    <location>
        <begin position="1367"/>
        <end position="1456"/>
    </location>
</feature>
<evidence type="ECO:0000256" key="11">
    <source>
        <dbReference type="ARBA" id="ARBA00022989"/>
    </source>
</evidence>
<evidence type="ECO:0000256" key="13">
    <source>
        <dbReference type="ARBA" id="ARBA00023136"/>
    </source>
</evidence>
<evidence type="ECO:0000256" key="14">
    <source>
        <dbReference type="PROSITE-ProRule" id="PRU00110"/>
    </source>
</evidence>
<evidence type="ECO:0000256" key="12">
    <source>
        <dbReference type="ARBA" id="ARBA00023012"/>
    </source>
</evidence>
<dbReference type="Pfam" id="PF00072">
    <property type="entry name" value="Response_reg"/>
    <property type="match status" value="2"/>
</dbReference>
<dbReference type="PROSITE" id="PS50894">
    <property type="entry name" value="HPT"/>
    <property type="match status" value="1"/>
</dbReference>
<keyword evidence="12" id="KW-0902">Two-component regulatory system</keyword>
<dbReference type="InterPro" id="IPR000700">
    <property type="entry name" value="PAS-assoc_C"/>
</dbReference>
<feature type="modified residue" description="Phosphohistidine" evidence="14">
    <location>
        <position position="1406"/>
    </location>
</feature>
<dbReference type="Gene3D" id="1.20.120.160">
    <property type="entry name" value="HPT domain"/>
    <property type="match status" value="1"/>
</dbReference>
<feature type="domain" description="Response regulatory" evidence="18">
    <location>
        <begin position="1069"/>
        <end position="1184"/>
    </location>
</feature>
<dbReference type="InterPro" id="IPR005467">
    <property type="entry name" value="His_kinase_dom"/>
</dbReference>
<dbReference type="SUPFAM" id="SSF55781">
    <property type="entry name" value="GAF domain-like"/>
    <property type="match status" value="2"/>
</dbReference>
<evidence type="ECO:0000256" key="15">
    <source>
        <dbReference type="PROSITE-ProRule" id="PRU00169"/>
    </source>
</evidence>
<evidence type="ECO:0000256" key="7">
    <source>
        <dbReference type="ARBA" id="ARBA00022692"/>
    </source>
</evidence>
<accession>A0ABV0KPK6</accession>
<dbReference type="SUPFAM" id="SSF47226">
    <property type="entry name" value="Histidine-containing phosphotransfer domain, HPT domain"/>
    <property type="match status" value="1"/>
</dbReference>
<proteinExistence type="predicted"/>
<dbReference type="PROSITE" id="PS50839">
    <property type="entry name" value="CHASE"/>
    <property type="match status" value="1"/>
</dbReference>
<evidence type="ECO:0000256" key="1">
    <source>
        <dbReference type="ARBA" id="ARBA00000085"/>
    </source>
</evidence>
<dbReference type="EC" id="2.7.13.3" evidence="3"/>
<keyword evidence="11" id="KW-1133">Transmembrane helix</keyword>
<dbReference type="SUPFAM" id="SSF47384">
    <property type="entry name" value="Homodimeric domain of signal transducing histidine kinase"/>
    <property type="match status" value="1"/>
</dbReference>
<feature type="coiled-coil region" evidence="16">
    <location>
        <begin position="785"/>
        <end position="822"/>
    </location>
</feature>
<dbReference type="SUPFAM" id="SSF55785">
    <property type="entry name" value="PYP-like sensor domain (PAS domain)"/>
    <property type="match status" value="1"/>
</dbReference>
<evidence type="ECO:0000259" key="18">
    <source>
        <dbReference type="PROSITE" id="PS50110"/>
    </source>
</evidence>
<dbReference type="SMART" id="SM00388">
    <property type="entry name" value="HisKA"/>
    <property type="match status" value="1"/>
</dbReference>
<protein>
    <recommendedName>
        <fullName evidence="3">histidine kinase</fullName>
        <ecNumber evidence="3">2.7.13.3</ecNumber>
    </recommendedName>
</protein>
<evidence type="ECO:0000256" key="2">
    <source>
        <dbReference type="ARBA" id="ARBA00004651"/>
    </source>
</evidence>
<evidence type="ECO:0000256" key="4">
    <source>
        <dbReference type="ARBA" id="ARBA00022475"/>
    </source>
</evidence>
<dbReference type="Gene3D" id="3.30.450.350">
    <property type="entry name" value="CHASE domain"/>
    <property type="match status" value="1"/>
</dbReference>
<evidence type="ECO:0000259" key="21">
    <source>
        <dbReference type="PROSITE" id="PS50894"/>
    </source>
</evidence>
<comment type="caution">
    <text evidence="22">The sequence shown here is derived from an EMBL/GenBank/DDBJ whole genome shotgun (WGS) entry which is preliminary data.</text>
</comment>
<feature type="domain" description="Histidine kinase" evidence="17">
    <location>
        <begin position="822"/>
        <end position="1050"/>
    </location>
</feature>
<organism evidence="22 23">
    <name type="scientific">Stenomitos frigidus AS-A4</name>
    <dbReference type="NCBI Taxonomy" id="2933935"/>
    <lineage>
        <taxon>Bacteria</taxon>
        <taxon>Bacillati</taxon>
        <taxon>Cyanobacteriota</taxon>
        <taxon>Cyanophyceae</taxon>
        <taxon>Leptolyngbyales</taxon>
        <taxon>Leptolyngbyaceae</taxon>
        <taxon>Stenomitos</taxon>
    </lineage>
</organism>
<evidence type="ECO:0000256" key="6">
    <source>
        <dbReference type="ARBA" id="ARBA00022679"/>
    </source>
</evidence>
<dbReference type="SMART" id="SM00448">
    <property type="entry name" value="REC"/>
    <property type="match status" value="2"/>
</dbReference>
<dbReference type="Gene3D" id="3.30.565.10">
    <property type="entry name" value="Histidine kinase-like ATPase, C-terminal domain"/>
    <property type="match status" value="1"/>
</dbReference>
<dbReference type="CDD" id="cd00082">
    <property type="entry name" value="HisKA"/>
    <property type="match status" value="1"/>
</dbReference>
<dbReference type="InterPro" id="IPR036890">
    <property type="entry name" value="HATPase_C_sf"/>
</dbReference>
<keyword evidence="4" id="KW-1003">Cell membrane</keyword>
<dbReference type="InterPro" id="IPR042240">
    <property type="entry name" value="CHASE_sf"/>
</dbReference>
<evidence type="ECO:0000259" key="20">
    <source>
        <dbReference type="PROSITE" id="PS50839"/>
    </source>
</evidence>
<dbReference type="InterPro" id="IPR004358">
    <property type="entry name" value="Sig_transdc_His_kin-like_C"/>
</dbReference>
<keyword evidence="7" id="KW-0812">Transmembrane</keyword>
<dbReference type="PANTHER" id="PTHR45339:SF1">
    <property type="entry name" value="HYBRID SIGNAL TRANSDUCTION HISTIDINE KINASE J"/>
    <property type="match status" value="1"/>
</dbReference>
<dbReference type="Pfam" id="PF02518">
    <property type="entry name" value="HATPase_c"/>
    <property type="match status" value="1"/>
</dbReference>